<gene>
    <name evidence="2" type="ORF">BD289DRAFT_277678</name>
</gene>
<dbReference type="Proteomes" id="UP000241462">
    <property type="component" value="Unassembled WGS sequence"/>
</dbReference>
<evidence type="ECO:0000313" key="3">
    <source>
        <dbReference type="Proteomes" id="UP000241462"/>
    </source>
</evidence>
<accession>A0A2T3A6L2</accession>
<feature type="region of interest" description="Disordered" evidence="1">
    <location>
        <begin position="1"/>
        <end position="20"/>
    </location>
</feature>
<feature type="region of interest" description="Disordered" evidence="1">
    <location>
        <begin position="108"/>
        <end position="134"/>
    </location>
</feature>
<keyword evidence="3" id="KW-1185">Reference proteome</keyword>
<organism evidence="2 3">
    <name type="scientific">Coniella lustricola</name>
    <dbReference type="NCBI Taxonomy" id="2025994"/>
    <lineage>
        <taxon>Eukaryota</taxon>
        <taxon>Fungi</taxon>
        <taxon>Dikarya</taxon>
        <taxon>Ascomycota</taxon>
        <taxon>Pezizomycotina</taxon>
        <taxon>Sordariomycetes</taxon>
        <taxon>Sordariomycetidae</taxon>
        <taxon>Diaporthales</taxon>
        <taxon>Schizoparmaceae</taxon>
        <taxon>Coniella</taxon>
    </lineage>
</organism>
<dbReference type="AlphaFoldDB" id="A0A2T3A6L2"/>
<sequence>MTFISGLGPTPHSHTAIRSDPSFLQIRGRGSGMSSAEGHQSNVTLRFAISDHSFHSNDRADRTLNCQAVADPRRKYRVAWPQILSGRAAQRWQPNSNRIPYPASRVWQPRSTNRRPCPAKISEPSVRRAQSSPDSCRLGIGSAVLVLRRRRRRRHGGSNGSLIFVGSVLDYRAAP</sequence>
<name>A0A2T3A6L2_9PEZI</name>
<protein>
    <submittedName>
        <fullName evidence="2">Uncharacterized protein</fullName>
    </submittedName>
</protein>
<evidence type="ECO:0000256" key="1">
    <source>
        <dbReference type="SAM" id="MobiDB-lite"/>
    </source>
</evidence>
<proteinExistence type="predicted"/>
<evidence type="ECO:0000313" key="2">
    <source>
        <dbReference type="EMBL" id="PSR83786.1"/>
    </source>
</evidence>
<dbReference type="EMBL" id="KZ678454">
    <property type="protein sequence ID" value="PSR83786.1"/>
    <property type="molecule type" value="Genomic_DNA"/>
</dbReference>
<reference evidence="2 3" key="1">
    <citation type="journal article" date="2018" name="Mycol. Prog.">
        <title>Coniella lustricola, a new species from submerged detritus.</title>
        <authorList>
            <person name="Raudabaugh D.B."/>
            <person name="Iturriaga T."/>
            <person name="Carver A."/>
            <person name="Mondo S."/>
            <person name="Pangilinan J."/>
            <person name="Lipzen A."/>
            <person name="He G."/>
            <person name="Amirebrahimi M."/>
            <person name="Grigoriev I.V."/>
            <person name="Miller A.N."/>
        </authorList>
    </citation>
    <scope>NUCLEOTIDE SEQUENCE [LARGE SCALE GENOMIC DNA]</scope>
    <source>
        <strain evidence="2 3">B22-T-1</strain>
    </source>
</reference>
<dbReference type="InParanoid" id="A0A2T3A6L2"/>